<dbReference type="EMBL" id="MHOT01000018">
    <property type="protein sequence ID" value="OGZ68800.1"/>
    <property type="molecule type" value="Genomic_DNA"/>
</dbReference>
<proteinExistence type="predicted"/>
<reference evidence="1 2" key="1">
    <citation type="journal article" date="2016" name="Nat. Commun.">
        <title>Thousands of microbial genomes shed light on interconnected biogeochemical processes in an aquifer system.</title>
        <authorList>
            <person name="Anantharaman K."/>
            <person name="Brown C.T."/>
            <person name="Hug L.A."/>
            <person name="Sharon I."/>
            <person name="Castelle C.J."/>
            <person name="Probst A.J."/>
            <person name="Thomas B.C."/>
            <person name="Singh A."/>
            <person name="Wilkins M.J."/>
            <person name="Karaoz U."/>
            <person name="Brodie E.L."/>
            <person name="Williams K.H."/>
            <person name="Hubbard S.S."/>
            <person name="Banfield J.F."/>
        </authorList>
    </citation>
    <scope>NUCLEOTIDE SEQUENCE [LARGE SCALE GENOMIC DNA]</scope>
</reference>
<evidence type="ECO:0000313" key="2">
    <source>
        <dbReference type="Proteomes" id="UP000178820"/>
    </source>
</evidence>
<name>A0A1G2I2Z4_9BACT</name>
<gene>
    <name evidence="1" type="ORF">A3D44_02275</name>
</gene>
<organism evidence="1 2">
    <name type="scientific">Candidatus Staskawiczbacteria bacterium RIFCSPHIGHO2_02_FULL_42_22</name>
    <dbReference type="NCBI Taxonomy" id="1802207"/>
    <lineage>
        <taxon>Bacteria</taxon>
        <taxon>Candidatus Staskawicziibacteriota</taxon>
    </lineage>
</organism>
<sequence>MHVRADLVDDELPEDFRPQTDRVVRIVGREERVIEQALDAATVLVCGVDLAAAAVDHRARVVAGRPLVGPFVDQAAEAVIVVALVELLVRERDVGEGDDETVSRRQTVRAFKLDRGSGRHLSILSETRNITDYQNRQGSDSEL</sequence>
<comment type="caution">
    <text evidence="1">The sequence shown here is derived from an EMBL/GenBank/DDBJ whole genome shotgun (WGS) entry which is preliminary data.</text>
</comment>
<dbReference type="Proteomes" id="UP000178820">
    <property type="component" value="Unassembled WGS sequence"/>
</dbReference>
<evidence type="ECO:0000313" key="1">
    <source>
        <dbReference type="EMBL" id="OGZ68800.1"/>
    </source>
</evidence>
<protein>
    <submittedName>
        <fullName evidence="1">Uncharacterized protein</fullName>
    </submittedName>
</protein>
<accession>A0A1G2I2Z4</accession>
<dbReference type="AlphaFoldDB" id="A0A1G2I2Z4"/>